<comment type="caution">
    <text evidence="1">The sequence shown here is derived from an EMBL/GenBank/DDBJ whole genome shotgun (WGS) entry which is preliminary data.</text>
</comment>
<feature type="non-terminal residue" evidence="1">
    <location>
        <position position="51"/>
    </location>
</feature>
<dbReference type="EMBL" id="CAJOBI010180054">
    <property type="protein sequence ID" value="CAF4922605.1"/>
    <property type="molecule type" value="Genomic_DNA"/>
</dbReference>
<name>A0A8S3C7Z0_9BILA</name>
<dbReference type="Proteomes" id="UP000681720">
    <property type="component" value="Unassembled WGS sequence"/>
</dbReference>
<gene>
    <name evidence="1" type="ORF">GIL414_LOCUS51655</name>
    <name evidence="2" type="ORF">GIL414_LOCUS51845</name>
    <name evidence="3" type="ORF">SMN809_LOCUS52780</name>
</gene>
<proteinExistence type="predicted"/>
<organism evidence="1 4">
    <name type="scientific">Rotaria magnacalcarata</name>
    <dbReference type="NCBI Taxonomy" id="392030"/>
    <lineage>
        <taxon>Eukaryota</taxon>
        <taxon>Metazoa</taxon>
        <taxon>Spiralia</taxon>
        <taxon>Gnathifera</taxon>
        <taxon>Rotifera</taxon>
        <taxon>Eurotatoria</taxon>
        <taxon>Bdelloidea</taxon>
        <taxon>Philodinida</taxon>
        <taxon>Philodinidae</taxon>
        <taxon>Rotaria</taxon>
    </lineage>
</organism>
<protein>
    <submittedName>
        <fullName evidence="1">Uncharacterized protein</fullName>
    </submittedName>
</protein>
<accession>A0A8S3C7Z0</accession>
<dbReference type="Proteomes" id="UP000676336">
    <property type="component" value="Unassembled WGS sequence"/>
</dbReference>
<evidence type="ECO:0000313" key="3">
    <source>
        <dbReference type="EMBL" id="CAF4922605.1"/>
    </source>
</evidence>
<sequence>SQLISLGHRSKTNTIESLTDQLKNTLANGISRKQADRWRRRWFRVYAFRGQ</sequence>
<dbReference type="EMBL" id="CAJOBJ010175039">
    <property type="protein sequence ID" value="CAF4897433.1"/>
    <property type="molecule type" value="Genomic_DNA"/>
</dbReference>
<feature type="non-terminal residue" evidence="1">
    <location>
        <position position="1"/>
    </location>
</feature>
<evidence type="ECO:0000313" key="1">
    <source>
        <dbReference type="EMBL" id="CAF4897433.1"/>
    </source>
</evidence>
<evidence type="ECO:0000313" key="4">
    <source>
        <dbReference type="Proteomes" id="UP000681720"/>
    </source>
</evidence>
<dbReference type="EMBL" id="CAJOBJ010176218">
    <property type="protein sequence ID" value="CAF4901214.1"/>
    <property type="molecule type" value="Genomic_DNA"/>
</dbReference>
<dbReference type="AlphaFoldDB" id="A0A8S3C7Z0"/>
<reference evidence="1" key="1">
    <citation type="submission" date="2021-02" db="EMBL/GenBank/DDBJ databases">
        <authorList>
            <person name="Nowell W R."/>
        </authorList>
    </citation>
    <scope>NUCLEOTIDE SEQUENCE</scope>
</reference>
<evidence type="ECO:0000313" key="2">
    <source>
        <dbReference type="EMBL" id="CAF4901214.1"/>
    </source>
</evidence>